<dbReference type="AlphaFoldDB" id="A0ABD1EGP9"/>
<evidence type="ECO:0000256" key="1">
    <source>
        <dbReference type="ARBA" id="ARBA00022723"/>
    </source>
</evidence>
<proteinExistence type="predicted"/>
<evidence type="ECO:0000256" key="3">
    <source>
        <dbReference type="ARBA" id="ARBA00022833"/>
    </source>
</evidence>
<organism evidence="6 7">
    <name type="scientific">Hypothenemus hampei</name>
    <name type="common">Coffee berry borer</name>
    <dbReference type="NCBI Taxonomy" id="57062"/>
    <lineage>
        <taxon>Eukaryota</taxon>
        <taxon>Metazoa</taxon>
        <taxon>Ecdysozoa</taxon>
        <taxon>Arthropoda</taxon>
        <taxon>Hexapoda</taxon>
        <taxon>Insecta</taxon>
        <taxon>Pterygota</taxon>
        <taxon>Neoptera</taxon>
        <taxon>Endopterygota</taxon>
        <taxon>Coleoptera</taxon>
        <taxon>Polyphaga</taxon>
        <taxon>Cucujiformia</taxon>
        <taxon>Curculionidae</taxon>
        <taxon>Scolytinae</taxon>
        <taxon>Hypothenemus</taxon>
    </lineage>
</organism>
<evidence type="ECO:0000313" key="6">
    <source>
        <dbReference type="EMBL" id="KAL1493854.1"/>
    </source>
</evidence>
<name>A0ABD1EGP9_HYPHA</name>
<feature type="domain" description="BED-type" evidence="5">
    <location>
        <begin position="3"/>
        <end position="52"/>
    </location>
</feature>
<dbReference type="InterPro" id="IPR003656">
    <property type="entry name" value="Znf_BED"/>
</dbReference>
<evidence type="ECO:0000256" key="4">
    <source>
        <dbReference type="PROSITE-ProRule" id="PRU00027"/>
    </source>
</evidence>
<evidence type="ECO:0000313" key="7">
    <source>
        <dbReference type="Proteomes" id="UP001566132"/>
    </source>
</evidence>
<keyword evidence="7" id="KW-1185">Reference proteome</keyword>
<keyword evidence="1" id="KW-0479">Metal-binding</keyword>
<dbReference type="InterPro" id="IPR036236">
    <property type="entry name" value="Znf_C2H2_sf"/>
</dbReference>
<evidence type="ECO:0000259" key="5">
    <source>
        <dbReference type="PROSITE" id="PS50808"/>
    </source>
</evidence>
<dbReference type="PROSITE" id="PS50808">
    <property type="entry name" value="ZF_BED"/>
    <property type="match status" value="1"/>
</dbReference>
<accession>A0ABD1EGP9</accession>
<comment type="caution">
    <text evidence="6">The sequence shown here is derived from an EMBL/GenBank/DDBJ whole genome shotgun (WGS) entry which is preliminary data.</text>
</comment>
<protein>
    <recommendedName>
        <fullName evidence="5">BED-type domain-containing protein</fullName>
    </recommendedName>
</protein>
<reference evidence="6 7" key="1">
    <citation type="submission" date="2024-05" db="EMBL/GenBank/DDBJ databases">
        <title>Genetic variation in Jamaican populations of the coffee berry borer (Hypothenemus hampei).</title>
        <authorList>
            <person name="Errbii M."/>
            <person name="Myrie A."/>
        </authorList>
    </citation>
    <scope>NUCLEOTIDE SEQUENCE [LARGE SCALE GENOMIC DNA]</scope>
    <source>
        <strain evidence="6">JA-Hopewell-2020-01-JO</strain>
        <tissue evidence="6">Whole body</tissue>
    </source>
</reference>
<dbReference type="Proteomes" id="UP001566132">
    <property type="component" value="Unassembled WGS sequence"/>
</dbReference>
<keyword evidence="3" id="KW-0862">Zinc</keyword>
<dbReference type="EMBL" id="JBDJPC010000007">
    <property type="protein sequence ID" value="KAL1493854.1"/>
    <property type="molecule type" value="Genomic_DNA"/>
</dbReference>
<dbReference type="GO" id="GO:0008270">
    <property type="term" value="F:zinc ion binding"/>
    <property type="evidence" value="ECO:0007669"/>
    <property type="project" value="UniProtKB-KW"/>
</dbReference>
<dbReference type="Pfam" id="PF02892">
    <property type="entry name" value="zf-BED"/>
    <property type="match status" value="1"/>
</dbReference>
<evidence type="ECO:0000256" key="2">
    <source>
        <dbReference type="ARBA" id="ARBA00022771"/>
    </source>
</evidence>
<gene>
    <name evidence="6" type="ORF">ABEB36_009540</name>
</gene>
<keyword evidence="2 4" id="KW-0863">Zinc-finger</keyword>
<dbReference type="SUPFAM" id="SSF57667">
    <property type="entry name" value="beta-beta-alpha zinc fingers"/>
    <property type="match status" value="1"/>
</dbReference>
<dbReference type="SMART" id="SM00614">
    <property type="entry name" value="ZnF_BED"/>
    <property type="match status" value="1"/>
</dbReference>
<sequence>MAPSKSEVWKYFTSKDTTSACCKQCGKVIKTSGNITNLKKHLHVHSVRLTSKSSLSQNNYIPTEKLKLKTMKTSLISPSSVQDETSISDTSSLTVSSTLSTIKSVDIPNVFSRMQSYDETGVKFSSISNVIIYFICADNRPINSLEQWWRTYDPRVRH</sequence>